<gene>
    <name evidence="2" type="ORF">B0A54_08090</name>
</gene>
<sequence>MSWNYNQMPEGPSQSRLDLDDVPTKQLLAAAWAGLIRDDKTEAADEVERTGKKAYGDGIFQSAMAAACGGGGMIGEEPTSG</sequence>
<evidence type="ECO:0000313" key="3">
    <source>
        <dbReference type="Proteomes" id="UP000310066"/>
    </source>
</evidence>
<dbReference type="EMBL" id="NAJP01000031">
    <property type="protein sequence ID" value="TKA40820.1"/>
    <property type="molecule type" value="Genomic_DNA"/>
</dbReference>
<dbReference type="Proteomes" id="UP000310066">
    <property type="component" value="Unassembled WGS sequence"/>
</dbReference>
<accession>A0A4U0UXA9</accession>
<dbReference type="AlphaFoldDB" id="A0A4U0UXA9"/>
<dbReference type="OrthoDB" id="3926261at2759"/>
<proteinExistence type="predicted"/>
<protein>
    <submittedName>
        <fullName evidence="2">Uncharacterized protein</fullName>
    </submittedName>
</protein>
<organism evidence="2 3">
    <name type="scientific">Friedmanniomyces endolithicus</name>
    <dbReference type="NCBI Taxonomy" id="329885"/>
    <lineage>
        <taxon>Eukaryota</taxon>
        <taxon>Fungi</taxon>
        <taxon>Dikarya</taxon>
        <taxon>Ascomycota</taxon>
        <taxon>Pezizomycotina</taxon>
        <taxon>Dothideomycetes</taxon>
        <taxon>Dothideomycetidae</taxon>
        <taxon>Mycosphaerellales</taxon>
        <taxon>Teratosphaeriaceae</taxon>
        <taxon>Friedmanniomyces</taxon>
    </lineage>
</organism>
<feature type="compositionally biased region" description="Polar residues" evidence="1">
    <location>
        <begin position="1"/>
        <end position="16"/>
    </location>
</feature>
<feature type="region of interest" description="Disordered" evidence="1">
    <location>
        <begin position="1"/>
        <end position="20"/>
    </location>
</feature>
<reference evidence="2 3" key="1">
    <citation type="submission" date="2017-03" db="EMBL/GenBank/DDBJ databases">
        <title>Genomes of endolithic fungi from Antarctica.</title>
        <authorList>
            <person name="Coleine C."/>
            <person name="Masonjones S."/>
            <person name="Stajich J.E."/>
        </authorList>
    </citation>
    <scope>NUCLEOTIDE SEQUENCE [LARGE SCALE GENOMIC DNA]</scope>
    <source>
        <strain evidence="2 3">CCFEE 5311</strain>
    </source>
</reference>
<evidence type="ECO:0000313" key="2">
    <source>
        <dbReference type="EMBL" id="TKA40820.1"/>
    </source>
</evidence>
<comment type="caution">
    <text evidence="2">The sequence shown here is derived from an EMBL/GenBank/DDBJ whole genome shotgun (WGS) entry which is preliminary data.</text>
</comment>
<name>A0A4U0UXA9_9PEZI</name>
<evidence type="ECO:0000256" key="1">
    <source>
        <dbReference type="SAM" id="MobiDB-lite"/>
    </source>
</evidence>